<proteinExistence type="predicted"/>
<dbReference type="Proteomes" id="UP000034448">
    <property type="component" value="Unassembled WGS sequence"/>
</dbReference>
<dbReference type="AlphaFoldDB" id="A0A0G0FBR2"/>
<keyword evidence="2" id="KW-0732">Signal</keyword>
<evidence type="ECO:0000256" key="2">
    <source>
        <dbReference type="SAM" id="SignalP"/>
    </source>
</evidence>
<gene>
    <name evidence="4" type="ORF">US28_C0017G0002</name>
</gene>
<evidence type="ECO:0000313" key="5">
    <source>
        <dbReference type="Proteomes" id="UP000034448"/>
    </source>
</evidence>
<protein>
    <recommendedName>
        <fullName evidence="3">SHOCT domain-containing protein</fullName>
    </recommendedName>
</protein>
<dbReference type="InterPro" id="IPR018649">
    <property type="entry name" value="SHOCT"/>
</dbReference>
<evidence type="ECO:0000259" key="3">
    <source>
        <dbReference type="Pfam" id="PF09851"/>
    </source>
</evidence>
<accession>A0A0G0FBR2</accession>
<feature type="domain" description="SHOCT" evidence="3">
    <location>
        <begin position="200"/>
        <end position="226"/>
    </location>
</feature>
<feature type="chain" id="PRO_5002531950" description="SHOCT domain-containing protein" evidence="2">
    <location>
        <begin position="24"/>
        <end position="227"/>
    </location>
</feature>
<comment type="caution">
    <text evidence="4">The sequence shown here is derived from an EMBL/GenBank/DDBJ whole genome shotgun (WGS) entry which is preliminary data.</text>
</comment>
<organism evidence="4 5">
    <name type="scientific">Candidatus Daviesbacteria bacterium GW2011_GWA1_36_8</name>
    <dbReference type="NCBI Taxonomy" id="1618417"/>
    <lineage>
        <taxon>Bacteria</taxon>
        <taxon>Candidatus Daviesiibacteriota</taxon>
    </lineage>
</organism>
<evidence type="ECO:0000313" key="4">
    <source>
        <dbReference type="EMBL" id="KKQ15392.1"/>
    </source>
</evidence>
<reference evidence="4 5" key="1">
    <citation type="journal article" date="2015" name="Nature">
        <title>rRNA introns, odd ribosomes, and small enigmatic genomes across a large radiation of phyla.</title>
        <authorList>
            <person name="Brown C.T."/>
            <person name="Hug L.A."/>
            <person name="Thomas B.C."/>
            <person name="Sharon I."/>
            <person name="Castelle C.J."/>
            <person name="Singh A."/>
            <person name="Wilkins M.J."/>
            <person name="Williams K.H."/>
            <person name="Banfield J.F."/>
        </authorList>
    </citation>
    <scope>NUCLEOTIDE SEQUENCE [LARGE SCALE GENOMIC DNA]</scope>
</reference>
<dbReference type="PATRIC" id="fig|1618417.4.peg.664"/>
<feature type="signal peptide" evidence="2">
    <location>
        <begin position="1"/>
        <end position="23"/>
    </location>
</feature>
<keyword evidence="1" id="KW-0472">Membrane</keyword>
<name>A0A0G0FBR2_9BACT</name>
<keyword evidence="1" id="KW-0812">Transmembrane</keyword>
<keyword evidence="1" id="KW-1133">Transmembrane helix</keyword>
<evidence type="ECO:0000256" key="1">
    <source>
        <dbReference type="SAM" id="Phobius"/>
    </source>
</evidence>
<dbReference type="EMBL" id="LBSJ01000017">
    <property type="protein sequence ID" value="KKQ15392.1"/>
    <property type="molecule type" value="Genomic_DNA"/>
</dbReference>
<sequence>MKKALLISVLLFTLLLTPSSIFAQGMMGNWTSSSPSAISDDHTAREEQEGKETWEKLQSKQIECKNLTDEQYGSLGEYFMGQSIGDTQRHALMNQMMTSMMGEEGEEQAHIAMGKRLSGCEPDAQVPSNGVGFMPMMWMMGGGGNPMMGYNGGWDNMMGWGGFGFGWIFMIIFWILIILGVVALVRYLGNSGKSVKDDKTPLEILKERYAKGEIDKKEFEEKKKDLA</sequence>
<feature type="transmembrane region" description="Helical" evidence="1">
    <location>
        <begin position="164"/>
        <end position="189"/>
    </location>
</feature>
<dbReference type="Pfam" id="PF09851">
    <property type="entry name" value="SHOCT"/>
    <property type="match status" value="1"/>
</dbReference>